<evidence type="ECO:0000313" key="2">
    <source>
        <dbReference type="EMBL" id="KAJ3616251.1"/>
    </source>
</evidence>
<reference evidence="2" key="1">
    <citation type="journal article" date="2023" name="G3 (Bethesda)">
        <title>Whole genome assemblies of Zophobas morio and Tenebrio molitor.</title>
        <authorList>
            <person name="Kaur S."/>
            <person name="Stinson S.A."/>
            <person name="diCenzo G.C."/>
        </authorList>
    </citation>
    <scope>NUCLEOTIDE SEQUENCE</scope>
    <source>
        <strain evidence="2">QUZm001</strain>
    </source>
</reference>
<keyword evidence="3" id="KW-1185">Reference proteome</keyword>
<dbReference type="SUPFAM" id="SSF52540">
    <property type="entry name" value="P-loop containing nucleoside triphosphate hydrolases"/>
    <property type="match status" value="1"/>
</dbReference>
<accession>A0AA38HHU0</accession>
<dbReference type="InterPro" id="IPR001650">
    <property type="entry name" value="Helicase_C-like"/>
</dbReference>
<dbReference type="Pfam" id="PF00271">
    <property type="entry name" value="Helicase_C"/>
    <property type="match status" value="1"/>
</dbReference>
<gene>
    <name evidence="2" type="ORF">Zmor_011967</name>
</gene>
<evidence type="ECO:0000259" key="1">
    <source>
        <dbReference type="PROSITE" id="PS51194"/>
    </source>
</evidence>
<dbReference type="Proteomes" id="UP001168821">
    <property type="component" value="Unassembled WGS sequence"/>
</dbReference>
<dbReference type="PROSITE" id="PS51194">
    <property type="entry name" value="HELICASE_CTER"/>
    <property type="match status" value="1"/>
</dbReference>
<sequence length="223" mass="24314">MHKDVKDVTTVVNYDFPSTCADYIHRIGRTGRAGKTGVAFTFFTSENSKQAKELIDILESASQEIPAKLRQLAQLYRDNDSRSGISIFPTGDELQFYWFTLLGRYGGYNYGKGFVAAKQTTNTVNSSSFNGGPICLLALEFMAAHFLFVVYNAALTNYNAMAYSIAPSQPPVCPPAPMTSYPGTIMGTPTMQAAYNPQAAAQAYAAQASMYAQAYATHPPQGY</sequence>
<name>A0AA38HHU0_9CUCU</name>
<dbReference type="PANTHER" id="PTHR47958">
    <property type="entry name" value="ATP-DEPENDENT RNA HELICASE DBP3"/>
    <property type="match status" value="1"/>
</dbReference>
<organism evidence="2 3">
    <name type="scientific">Zophobas morio</name>
    <dbReference type="NCBI Taxonomy" id="2755281"/>
    <lineage>
        <taxon>Eukaryota</taxon>
        <taxon>Metazoa</taxon>
        <taxon>Ecdysozoa</taxon>
        <taxon>Arthropoda</taxon>
        <taxon>Hexapoda</taxon>
        <taxon>Insecta</taxon>
        <taxon>Pterygota</taxon>
        <taxon>Neoptera</taxon>
        <taxon>Endopterygota</taxon>
        <taxon>Coleoptera</taxon>
        <taxon>Polyphaga</taxon>
        <taxon>Cucujiformia</taxon>
        <taxon>Tenebrionidae</taxon>
        <taxon>Zophobas</taxon>
    </lineage>
</organism>
<proteinExistence type="predicted"/>
<evidence type="ECO:0000313" key="3">
    <source>
        <dbReference type="Proteomes" id="UP001168821"/>
    </source>
</evidence>
<dbReference type="InterPro" id="IPR027417">
    <property type="entry name" value="P-loop_NTPase"/>
</dbReference>
<protein>
    <recommendedName>
        <fullName evidence="1">Helicase C-terminal domain-containing protein</fullName>
    </recommendedName>
</protein>
<dbReference type="Gene3D" id="3.40.50.300">
    <property type="entry name" value="P-loop containing nucleotide triphosphate hydrolases"/>
    <property type="match status" value="1"/>
</dbReference>
<dbReference type="AlphaFoldDB" id="A0AA38HHU0"/>
<dbReference type="EMBL" id="JALNTZ010003683">
    <property type="protein sequence ID" value="KAJ3616251.1"/>
    <property type="molecule type" value="Genomic_DNA"/>
</dbReference>
<feature type="domain" description="Helicase C-terminal" evidence="1">
    <location>
        <begin position="1"/>
        <end position="73"/>
    </location>
</feature>
<comment type="caution">
    <text evidence="2">The sequence shown here is derived from an EMBL/GenBank/DDBJ whole genome shotgun (WGS) entry which is preliminary data.</text>
</comment>